<dbReference type="InterPro" id="IPR016055">
    <property type="entry name" value="A-D-PHexomutase_a/b/a-I/II/III"/>
</dbReference>
<dbReference type="GO" id="GO:0005975">
    <property type="term" value="P:carbohydrate metabolic process"/>
    <property type="evidence" value="ECO:0007669"/>
    <property type="project" value="InterPro"/>
</dbReference>
<dbReference type="GO" id="GO:0046872">
    <property type="term" value="F:metal ion binding"/>
    <property type="evidence" value="ECO:0007669"/>
    <property type="project" value="UniProtKB-KW"/>
</dbReference>
<dbReference type="InterPro" id="IPR005843">
    <property type="entry name" value="A-D-PHexomutase_C"/>
</dbReference>
<dbReference type="PRINTS" id="PR00509">
    <property type="entry name" value="PGMPMM"/>
</dbReference>
<evidence type="ECO:0000256" key="1">
    <source>
        <dbReference type="ARBA" id="ARBA00001946"/>
    </source>
</evidence>
<dbReference type="Proteomes" id="UP000361836">
    <property type="component" value="Unassembled WGS sequence"/>
</dbReference>
<organism evidence="11 12">
    <name type="scientific">Collinsella aerofaciens</name>
    <dbReference type="NCBI Taxonomy" id="74426"/>
    <lineage>
        <taxon>Bacteria</taxon>
        <taxon>Bacillati</taxon>
        <taxon>Actinomycetota</taxon>
        <taxon>Coriobacteriia</taxon>
        <taxon>Coriobacteriales</taxon>
        <taxon>Coriobacteriaceae</taxon>
        <taxon>Collinsella</taxon>
    </lineage>
</organism>
<dbReference type="EC" id="5.4.2.10" evidence="11"/>
<dbReference type="CDD" id="cd05800">
    <property type="entry name" value="PGM_like2"/>
    <property type="match status" value="1"/>
</dbReference>
<dbReference type="PANTHER" id="PTHR45745:SF1">
    <property type="entry name" value="PHOSPHOGLUCOMUTASE 2B-RELATED"/>
    <property type="match status" value="1"/>
</dbReference>
<gene>
    <name evidence="11" type="primary">glmM_3</name>
    <name evidence="11" type="ORF">KCJAJFAP_02077</name>
</gene>
<dbReference type="PANTHER" id="PTHR45745">
    <property type="entry name" value="PHOSPHOMANNOMUTASE 45A"/>
    <property type="match status" value="1"/>
</dbReference>
<dbReference type="SUPFAM" id="SSF55957">
    <property type="entry name" value="Phosphoglucomutase, C-terminal domain"/>
    <property type="match status" value="1"/>
</dbReference>
<proteinExistence type="inferred from homology"/>
<evidence type="ECO:0000313" key="12">
    <source>
        <dbReference type="Proteomes" id="UP000361836"/>
    </source>
</evidence>
<dbReference type="InterPro" id="IPR005845">
    <property type="entry name" value="A-D-PHexomutase_a/b/a-II"/>
</dbReference>
<evidence type="ECO:0000259" key="9">
    <source>
        <dbReference type="Pfam" id="PF02879"/>
    </source>
</evidence>
<evidence type="ECO:0000259" key="10">
    <source>
        <dbReference type="Pfam" id="PF02880"/>
    </source>
</evidence>
<dbReference type="Pfam" id="PF02878">
    <property type="entry name" value="PGM_PMM_I"/>
    <property type="match status" value="1"/>
</dbReference>
<dbReference type="SUPFAM" id="SSF53738">
    <property type="entry name" value="Phosphoglucomutase, first 3 domains"/>
    <property type="match status" value="2"/>
</dbReference>
<dbReference type="InterPro" id="IPR005844">
    <property type="entry name" value="A-D-PHexomutase_a/b/a-I"/>
</dbReference>
<keyword evidence="12" id="KW-1185">Reference proteome</keyword>
<dbReference type="Gene3D" id="3.40.120.10">
    <property type="entry name" value="Alpha-D-Glucose-1,6-Bisphosphate, subunit A, domain 3"/>
    <property type="match status" value="3"/>
</dbReference>
<keyword evidence="3" id="KW-0597">Phosphoprotein</keyword>
<name>A0A5K1IUL5_9ACTN</name>
<dbReference type="EMBL" id="CABWIE010000011">
    <property type="protein sequence ID" value="VWL92443.1"/>
    <property type="molecule type" value="Genomic_DNA"/>
</dbReference>
<feature type="domain" description="Alpha-D-phosphohexomutase alpha/beta/alpha" evidence="8">
    <location>
        <begin position="6"/>
        <end position="136"/>
    </location>
</feature>
<dbReference type="Pfam" id="PF02879">
    <property type="entry name" value="PGM_PMM_II"/>
    <property type="match status" value="1"/>
</dbReference>
<dbReference type="InterPro" id="IPR005846">
    <property type="entry name" value="A-D-PHexomutase_a/b/a-III"/>
</dbReference>
<evidence type="ECO:0000256" key="4">
    <source>
        <dbReference type="ARBA" id="ARBA00022723"/>
    </source>
</evidence>
<dbReference type="Pfam" id="PF02880">
    <property type="entry name" value="PGM_PMM_III"/>
    <property type="match status" value="1"/>
</dbReference>
<feature type="domain" description="Alpha-D-phosphohexomutase alpha/beta/alpha" evidence="10">
    <location>
        <begin position="259"/>
        <end position="366"/>
    </location>
</feature>
<evidence type="ECO:0000259" key="8">
    <source>
        <dbReference type="Pfam" id="PF02878"/>
    </source>
</evidence>
<dbReference type="Pfam" id="PF00408">
    <property type="entry name" value="PGM_PMM_IV"/>
    <property type="match status" value="1"/>
</dbReference>
<accession>A0A5K1IUL5</accession>
<evidence type="ECO:0000256" key="6">
    <source>
        <dbReference type="ARBA" id="ARBA00023235"/>
    </source>
</evidence>
<comment type="cofactor">
    <cofactor evidence="1">
        <name>Mg(2+)</name>
        <dbReference type="ChEBI" id="CHEBI:18420"/>
    </cofactor>
</comment>
<evidence type="ECO:0000256" key="5">
    <source>
        <dbReference type="ARBA" id="ARBA00022842"/>
    </source>
</evidence>
<dbReference type="GO" id="GO:0006166">
    <property type="term" value="P:purine ribonucleoside salvage"/>
    <property type="evidence" value="ECO:0007669"/>
    <property type="project" value="TreeGrafter"/>
</dbReference>
<evidence type="ECO:0000256" key="2">
    <source>
        <dbReference type="ARBA" id="ARBA00010231"/>
    </source>
</evidence>
<keyword evidence="6 11" id="KW-0413">Isomerase</keyword>
<keyword evidence="5" id="KW-0460">Magnesium</keyword>
<dbReference type="GO" id="GO:0008966">
    <property type="term" value="F:phosphoglucosamine mutase activity"/>
    <property type="evidence" value="ECO:0007669"/>
    <property type="project" value="UniProtKB-EC"/>
</dbReference>
<keyword evidence="4" id="KW-0479">Metal-binding</keyword>
<evidence type="ECO:0000259" key="7">
    <source>
        <dbReference type="Pfam" id="PF00408"/>
    </source>
</evidence>
<comment type="similarity">
    <text evidence="2">Belongs to the phosphohexose mutase family.</text>
</comment>
<evidence type="ECO:0000313" key="11">
    <source>
        <dbReference type="EMBL" id="VWL92443.1"/>
    </source>
</evidence>
<dbReference type="AlphaFoldDB" id="A0A5K1IUL5"/>
<dbReference type="Gene3D" id="3.30.310.50">
    <property type="entry name" value="Alpha-D-phosphohexomutase, C-terminal domain"/>
    <property type="match status" value="1"/>
</dbReference>
<sequence>MCAIIHFGTDGWRARVDDDFTADNVARIADAVGELWQKINPGKTVYIGFDTRPRAREFAELAAGVLAAHGLDAVLASRPVPTPALTWAVAYDGEACGALMVTGSHHPQGYLCLKLRMGDGSTANQDVIEELEETMAPEPMGIEERYRTADIIPDYMQAVASFVDAEAIRTAHLRVVVDPMGGAAQGYLADLLRELGVEVHEIHAGQSSDQEDICPDPVEPWVDACERAVVEDGACAGLVTDGDADRIGAVDERGRYIHPHQIMALVLGDLVQFRNLEGRVVVNLSCSTLVRRIAEALGCRVTVKPVGFKYIAAEMKKGGVLMGGEEAGGIGIAAHMPERDGILACLILCELMAKTGAPLGVLVDQLEASFGKTSYGRRDLRLEAEDAESLRTLLPGMNPKSIYGKAPQAVSHMDGLRLAFEDDTWLLIRPSGTEPVVRVYAEGFSVEERDGLLDAGCALAKGAYQL</sequence>
<dbReference type="InterPro" id="IPR036900">
    <property type="entry name" value="A-D-PHexomutase_C_sf"/>
</dbReference>
<dbReference type="RefSeq" id="WP_152076223.1">
    <property type="nucleotide sequence ID" value="NZ_CAAKNU010000064.1"/>
</dbReference>
<protein>
    <submittedName>
        <fullName evidence="11">Phosphoglucosamine mutase</fullName>
        <ecNumber evidence="11">5.4.2.10</ecNumber>
    </submittedName>
</protein>
<reference evidence="11 12" key="1">
    <citation type="submission" date="2019-10" db="EMBL/GenBank/DDBJ databases">
        <authorList>
            <person name="Wolf R A."/>
        </authorList>
    </citation>
    <scope>NUCLEOTIDE SEQUENCE [LARGE SCALE GENOMIC DNA]</scope>
    <source>
        <strain evidence="11">Collinsella_aerofaciens_MC2</strain>
    </source>
</reference>
<dbReference type="InterPro" id="IPR005841">
    <property type="entry name" value="Alpha-D-phosphohexomutase_SF"/>
</dbReference>
<dbReference type="GO" id="GO:0008973">
    <property type="term" value="F:phosphopentomutase activity"/>
    <property type="evidence" value="ECO:0007669"/>
    <property type="project" value="TreeGrafter"/>
</dbReference>
<feature type="domain" description="Alpha-D-phosphohexomutase C-terminal" evidence="7">
    <location>
        <begin position="418"/>
        <end position="449"/>
    </location>
</feature>
<evidence type="ECO:0000256" key="3">
    <source>
        <dbReference type="ARBA" id="ARBA00022553"/>
    </source>
</evidence>
<feature type="domain" description="Alpha-D-phosphohexomutase alpha/beta/alpha" evidence="9">
    <location>
        <begin position="154"/>
        <end position="254"/>
    </location>
</feature>